<dbReference type="PIRSF" id="PIRSF000705">
    <property type="entry name" value="DNK"/>
    <property type="match status" value="1"/>
</dbReference>
<dbReference type="GO" id="GO:0005524">
    <property type="term" value="F:ATP binding"/>
    <property type="evidence" value="ECO:0007669"/>
    <property type="project" value="UniProtKB-KW"/>
</dbReference>
<reference evidence="4" key="1">
    <citation type="submission" date="2020-02" db="EMBL/GenBank/DDBJ databases">
        <authorList>
            <person name="Meier V. D."/>
        </authorList>
    </citation>
    <scope>NUCLEOTIDE SEQUENCE</scope>
    <source>
        <strain evidence="4">AVDCRST_MAG93</strain>
    </source>
</reference>
<dbReference type="EC" id="2.7.1.76" evidence="4"/>
<dbReference type="CDD" id="cd01673">
    <property type="entry name" value="dNK"/>
    <property type="match status" value="1"/>
</dbReference>
<dbReference type="PANTHER" id="PTHR10513">
    <property type="entry name" value="DEOXYNUCLEOSIDE KINASE"/>
    <property type="match status" value="1"/>
</dbReference>
<evidence type="ECO:0000259" key="3">
    <source>
        <dbReference type="Pfam" id="PF01712"/>
    </source>
</evidence>
<dbReference type="InterPro" id="IPR027417">
    <property type="entry name" value="P-loop_NTPase"/>
</dbReference>
<name>A0A6J4LFU4_9CHLR</name>
<keyword evidence="2" id="KW-0067">ATP-binding</keyword>
<feature type="active site" description="Proton acceptor" evidence="1">
    <location>
        <position position="78"/>
    </location>
</feature>
<dbReference type="InterPro" id="IPR002624">
    <property type="entry name" value="DCK/DGK"/>
</dbReference>
<dbReference type="SUPFAM" id="SSF52540">
    <property type="entry name" value="P-loop containing nucleoside triphosphate hydrolases"/>
    <property type="match status" value="1"/>
</dbReference>
<dbReference type="PANTHER" id="PTHR10513:SF46">
    <property type="entry name" value="DEOXYGUANOSINE KINASE"/>
    <property type="match status" value="1"/>
</dbReference>
<keyword evidence="4" id="KW-0418">Kinase</keyword>
<feature type="binding site" evidence="2">
    <location>
        <begin position="8"/>
        <end position="16"/>
    </location>
    <ligand>
        <name>ATP</name>
        <dbReference type="ChEBI" id="CHEBI:30616"/>
    </ligand>
</feature>
<keyword evidence="2" id="KW-0547">Nucleotide-binding</keyword>
<dbReference type="AlphaFoldDB" id="A0A6J4LFU4"/>
<dbReference type="GO" id="GO:0005737">
    <property type="term" value="C:cytoplasm"/>
    <property type="evidence" value="ECO:0007669"/>
    <property type="project" value="TreeGrafter"/>
</dbReference>
<protein>
    <submittedName>
        <fullName evidence="4">Deoxyadenosine kinase @ Deoxyguanosine kinase</fullName>
        <ecNumber evidence="4">2.7.1.113</ecNumber>
        <ecNumber evidence="4">2.7.1.76</ecNumber>
    </submittedName>
</protein>
<keyword evidence="4" id="KW-0808">Transferase</keyword>
<evidence type="ECO:0000256" key="2">
    <source>
        <dbReference type="PIRSR" id="PIRSR000705-3"/>
    </source>
</evidence>
<accession>A0A6J4LFU4</accession>
<dbReference type="InterPro" id="IPR031314">
    <property type="entry name" value="DNK_dom"/>
</dbReference>
<evidence type="ECO:0000256" key="1">
    <source>
        <dbReference type="PIRSR" id="PIRSR000705-1"/>
    </source>
</evidence>
<dbReference type="EMBL" id="CADCTR010002109">
    <property type="protein sequence ID" value="CAA9332621.1"/>
    <property type="molecule type" value="Genomic_DNA"/>
</dbReference>
<evidence type="ECO:0000313" key="4">
    <source>
        <dbReference type="EMBL" id="CAA9332621.1"/>
    </source>
</evidence>
<dbReference type="InterPro" id="IPR050566">
    <property type="entry name" value="Deoxyribonucleoside_kinase"/>
</dbReference>
<sequence>MSFIVIEGPIGAGKTSLGRLLAEELEARLLLEVVEENPFLAPFYADPERYAFSVQTFFLLSRYKQVQELTQGSLFFADTVADYLFDKDFIFASLNLRGDEWRLYGGLYKQLRPRVPRPDLTVYLRAAPELLLERIAKRGRPFEQGIEAGYLHRLGEAYDRYFNHYDAPLHVIEAADYDFVESTSNREKLISEVLEMTKVA</sequence>
<organism evidence="4">
    <name type="scientific">uncultured Chloroflexia bacterium</name>
    <dbReference type="NCBI Taxonomy" id="1672391"/>
    <lineage>
        <taxon>Bacteria</taxon>
        <taxon>Bacillati</taxon>
        <taxon>Chloroflexota</taxon>
        <taxon>Chloroflexia</taxon>
        <taxon>environmental samples</taxon>
    </lineage>
</organism>
<dbReference type="Gene3D" id="3.40.50.300">
    <property type="entry name" value="P-loop containing nucleotide triphosphate hydrolases"/>
    <property type="match status" value="1"/>
</dbReference>
<dbReference type="EC" id="2.7.1.113" evidence="4"/>
<dbReference type="GO" id="GO:0004138">
    <property type="term" value="F:deoxyguanosine kinase activity"/>
    <property type="evidence" value="ECO:0007669"/>
    <property type="project" value="UniProtKB-EC"/>
</dbReference>
<feature type="binding site" evidence="2">
    <location>
        <begin position="134"/>
        <end position="138"/>
    </location>
    <ligand>
        <name>ATP</name>
        <dbReference type="ChEBI" id="CHEBI:30616"/>
    </ligand>
</feature>
<proteinExistence type="predicted"/>
<feature type="domain" description="Deoxynucleoside kinase" evidence="3">
    <location>
        <begin position="4"/>
        <end position="195"/>
    </location>
</feature>
<gene>
    <name evidence="4" type="ORF">AVDCRST_MAG93-6267</name>
</gene>
<dbReference type="GO" id="GO:0004136">
    <property type="term" value="F:deoxyadenosine kinase activity"/>
    <property type="evidence" value="ECO:0007669"/>
    <property type="project" value="UniProtKB-EC"/>
</dbReference>
<dbReference type="Pfam" id="PF01712">
    <property type="entry name" value="dNK"/>
    <property type="match status" value="1"/>
</dbReference>